<organism evidence="2 3">
    <name type="scientific">Salinactinospora qingdaonensis</name>
    <dbReference type="NCBI Taxonomy" id="702744"/>
    <lineage>
        <taxon>Bacteria</taxon>
        <taxon>Bacillati</taxon>
        <taxon>Actinomycetota</taxon>
        <taxon>Actinomycetes</taxon>
        <taxon>Streptosporangiales</taxon>
        <taxon>Nocardiopsidaceae</taxon>
        <taxon>Salinactinospora</taxon>
    </lineage>
</organism>
<evidence type="ECO:0000313" key="3">
    <source>
        <dbReference type="Proteomes" id="UP001500908"/>
    </source>
</evidence>
<reference evidence="3" key="1">
    <citation type="journal article" date="2019" name="Int. J. Syst. Evol. Microbiol.">
        <title>The Global Catalogue of Microorganisms (GCM) 10K type strain sequencing project: providing services to taxonomists for standard genome sequencing and annotation.</title>
        <authorList>
            <consortium name="The Broad Institute Genomics Platform"/>
            <consortium name="The Broad Institute Genome Sequencing Center for Infectious Disease"/>
            <person name="Wu L."/>
            <person name="Ma J."/>
        </authorList>
    </citation>
    <scope>NUCLEOTIDE SEQUENCE [LARGE SCALE GENOMIC DNA]</scope>
    <source>
        <strain evidence="3">JCM 17137</strain>
    </source>
</reference>
<protein>
    <submittedName>
        <fullName evidence="2">Uncharacterized protein</fullName>
    </submittedName>
</protein>
<proteinExistence type="predicted"/>
<gene>
    <name evidence="2" type="ORF">GCM10022402_39520</name>
</gene>
<feature type="region of interest" description="Disordered" evidence="1">
    <location>
        <begin position="53"/>
        <end position="76"/>
    </location>
</feature>
<name>A0ABP7GCQ0_9ACTN</name>
<evidence type="ECO:0000256" key="1">
    <source>
        <dbReference type="SAM" id="MobiDB-lite"/>
    </source>
</evidence>
<dbReference type="EMBL" id="BAABDD010000024">
    <property type="protein sequence ID" value="GAA3757296.1"/>
    <property type="molecule type" value="Genomic_DNA"/>
</dbReference>
<comment type="caution">
    <text evidence="2">The sequence shown here is derived from an EMBL/GenBank/DDBJ whole genome shotgun (WGS) entry which is preliminary data.</text>
</comment>
<keyword evidence="3" id="KW-1185">Reference proteome</keyword>
<accession>A0ABP7GCQ0</accession>
<dbReference type="Proteomes" id="UP001500908">
    <property type="component" value="Unassembled WGS sequence"/>
</dbReference>
<evidence type="ECO:0000313" key="2">
    <source>
        <dbReference type="EMBL" id="GAA3757296.1"/>
    </source>
</evidence>
<sequence length="76" mass="8894">MISSQQSEAEIERQLRDLKKRYVSDRYIFVPGAEMAELLQHFGARPEDLQELQASGERLDTDPTLSFRRSRSSRYC</sequence>
<dbReference type="Gene3D" id="2.60.120.620">
    <property type="entry name" value="q2cbj1_9rhob like domain"/>
    <property type="match status" value="1"/>
</dbReference>